<dbReference type="AlphaFoldDB" id="A0A3P6U0V2"/>
<evidence type="ECO:0000256" key="2">
    <source>
        <dbReference type="SAM" id="Phobius"/>
    </source>
</evidence>
<proteinExistence type="predicted"/>
<evidence type="ECO:0000256" key="1">
    <source>
        <dbReference type="SAM" id="MobiDB-lite"/>
    </source>
</evidence>
<dbReference type="Proteomes" id="UP000281553">
    <property type="component" value="Unassembled WGS sequence"/>
</dbReference>
<keyword evidence="2" id="KW-0472">Membrane</keyword>
<name>A0A3P6U0V2_DIBLA</name>
<reference evidence="3 4" key="1">
    <citation type="submission" date="2018-11" db="EMBL/GenBank/DDBJ databases">
        <authorList>
            <consortium name="Pathogen Informatics"/>
        </authorList>
    </citation>
    <scope>NUCLEOTIDE SEQUENCE [LARGE SCALE GENOMIC DNA]</scope>
</reference>
<dbReference type="EMBL" id="UYRU01045368">
    <property type="protein sequence ID" value="VDK89379.1"/>
    <property type="molecule type" value="Genomic_DNA"/>
</dbReference>
<protein>
    <submittedName>
        <fullName evidence="3">Uncharacterized protein</fullName>
    </submittedName>
</protein>
<accession>A0A3P6U0V2</accession>
<gene>
    <name evidence="3" type="ORF">DILT_LOCUS4379</name>
</gene>
<keyword evidence="2" id="KW-0812">Transmembrane</keyword>
<feature type="compositionally biased region" description="Polar residues" evidence="1">
    <location>
        <begin position="106"/>
        <end position="123"/>
    </location>
</feature>
<organism evidence="3 4">
    <name type="scientific">Dibothriocephalus latus</name>
    <name type="common">Fish tapeworm</name>
    <name type="synonym">Diphyllobothrium latum</name>
    <dbReference type="NCBI Taxonomy" id="60516"/>
    <lineage>
        <taxon>Eukaryota</taxon>
        <taxon>Metazoa</taxon>
        <taxon>Spiralia</taxon>
        <taxon>Lophotrochozoa</taxon>
        <taxon>Platyhelminthes</taxon>
        <taxon>Cestoda</taxon>
        <taxon>Eucestoda</taxon>
        <taxon>Diphyllobothriidea</taxon>
        <taxon>Diphyllobothriidae</taxon>
        <taxon>Dibothriocephalus</taxon>
    </lineage>
</organism>
<feature type="region of interest" description="Disordered" evidence="1">
    <location>
        <begin position="101"/>
        <end position="123"/>
    </location>
</feature>
<evidence type="ECO:0000313" key="4">
    <source>
        <dbReference type="Proteomes" id="UP000281553"/>
    </source>
</evidence>
<dbReference type="OrthoDB" id="10049971at2759"/>
<feature type="transmembrane region" description="Helical" evidence="2">
    <location>
        <begin position="68"/>
        <end position="90"/>
    </location>
</feature>
<feature type="transmembrane region" description="Helical" evidence="2">
    <location>
        <begin position="38"/>
        <end position="56"/>
    </location>
</feature>
<keyword evidence="4" id="KW-1185">Reference proteome</keyword>
<keyword evidence="2" id="KW-1133">Transmembrane helix</keyword>
<sequence>MHTIHFSELDLGFSPRLSEGKPPLAEVKRSLRLVRMSTIIGFAGLSTWLLVTWPILSPTTKEFSDWIFGIRLWNLLGLAACITVPVALVITKYLNVHKEKDEDAEITSQSTKTEKSSFSAILR</sequence>
<evidence type="ECO:0000313" key="3">
    <source>
        <dbReference type="EMBL" id="VDK89379.1"/>
    </source>
</evidence>